<dbReference type="Proteomes" id="UP000277204">
    <property type="component" value="Unassembled WGS sequence"/>
</dbReference>
<feature type="coiled-coil region" evidence="1">
    <location>
        <begin position="46"/>
        <end position="122"/>
    </location>
</feature>
<proteinExistence type="predicted"/>
<organism evidence="2 3">
    <name type="scientific">Schistosoma margrebowiei</name>
    <dbReference type="NCBI Taxonomy" id="48269"/>
    <lineage>
        <taxon>Eukaryota</taxon>
        <taxon>Metazoa</taxon>
        <taxon>Spiralia</taxon>
        <taxon>Lophotrochozoa</taxon>
        <taxon>Platyhelminthes</taxon>
        <taxon>Trematoda</taxon>
        <taxon>Digenea</taxon>
        <taxon>Strigeidida</taxon>
        <taxon>Schistosomatoidea</taxon>
        <taxon>Schistosomatidae</taxon>
        <taxon>Schistosoma</taxon>
    </lineage>
</organism>
<keyword evidence="1" id="KW-0175">Coiled coil</keyword>
<evidence type="ECO:0000313" key="3">
    <source>
        <dbReference type="Proteomes" id="UP000277204"/>
    </source>
</evidence>
<name>A0A3P7W8A5_9TREM</name>
<keyword evidence="3" id="KW-1185">Reference proteome</keyword>
<dbReference type="EMBL" id="UZAI01000884">
    <property type="protein sequence ID" value="VDO57260.1"/>
    <property type="molecule type" value="Genomic_DNA"/>
</dbReference>
<reference evidence="2 3" key="1">
    <citation type="submission" date="2018-11" db="EMBL/GenBank/DDBJ databases">
        <authorList>
            <consortium name="Pathogen Informatics"/>
        </authorList>
    </citation>
    <scope>NUCLEOTIDE SEQUENCE [LARGE SCALE GENOMIC DNA]</scope>
    <source>
        <strain evidence="2 3">Zambia</strain>
    </source>
</reference>
<evidence type="ECO:0000313" key="2">
    <source>
        <dbReference type="EMBL" id="VDO57260.1"/>
    </source>
</evidence>
<gene>
    <name evidence="2" type="ORF">SMRZ_LOCUS3169</name>
</gene>
<sequence>MSEVSTLIEQLMESKVLIKTLRNEISGLIKFQNELQRDYDAVHEMLVERQNDLTKVTEQLLETENKCKSLNNPMSERKDVILERDEDLFLLSEDKKSLELKVTQLELEIEELKAQVKYTDRDNLVSSAIVQTDLTSSTKMVQTDNIPISLENQPSVYSDPSKDVKLNILYDPKNFHPNIEQEHIHQIWATSTPKEEESPNSTFLSVENDALSGGVAAELNVIVDLIYFFNGSMHAKC</sequence>
<protein>
    <submittedName>
        <fullName evidence="2">Uncharacterized protein</fullName>
    </submittedName>
</protein>
<dbReference type="AlphaFoldDB" id="A0A3P7W8A5"/>
<evidence type="ECO:0000256" key="1">
    <source>
        <dbReference type="SAM" id="Coils"/>
    </source>
</evidence>
<accession>A0A3P7W8A5</accession>